<accession>A0ABP9AEJ0</accession>
<dbReference type="InterPro" id="IPR050775">
    <property type="entry name" value="FAD-binding_Monooxygenases"/>
</dbReference>
<comment type="cofactor">
    <cofactor evidence="1">
        <name>FAD</name>
        <dbReference type="ChEBI" id="CHEBI:57692"/>
    </cofactor>
</comment>
<dbReference type="RefSeq" id="WP_345411613.1">
    <property type="nucleotide sequence ID" value="NZ_BAABHO010000006.1"/>
</dbReference>
<comment type="similarity">
    <text evidence="2">Belongs to the FAD-binding monooxygenase family.</text>
</comment>
<keyword evidence="10" id="KW-1185">Reference proteome</keyword>
<evidence type="ECO:0000256" key="6">
    <source>
        <dbReference type="ARBA" id="ARBA00023002"/>
    </source>
</evidence>
<keyword evidence="6" id="KW-0560">Oxidoreductase</keyword>
<dbReference type="PANTHER" id="PTHR43098">
    <property type="entry name" value="L-ORNITHINE N(5)-MONOOXYGENASE-RELATED"/>
    <property type="match status" value="1"/>
</dbReference>
<keyword evidence="3" id="KW-0285">Flavoprotein</keyword>
<organism evidence="9 10">
    <name type="scientific">Actinomycetospora chlora</name>
    <dbReference type="NCBI Taxonomy" id="663608"/>
    <lineage>
        <taxon>Bacteria</taxon>
        <taxon>Bacillati</taxon>
        <taxon>Actinomycetota</taxon>
        <taxon>Actinomycetes</taxon>
        <taxon>Pseudonocardiales</taxon>
        <taxon>Pseudonocardiaceae</taxon>
        <taxon>Actinomycetospora</taxon>
    </lineage>
</organism>
<sequence>MPDTAEPLDAVVVGAGWTGLAVLHLLRGRGLRVRAYDTAGNVGGTWWWHAFPGSHLDVDSALYQYFFDEDLYREWGWSERYPAGYEVQRWFRFAADRLGLRRDVRLSTTVTDATRDADGWTLRTDRGEVVRTRALVACTGRGSVEPDVDVSAFGGLVLRTASWREDRHDLRGRRVGVLGSGTSAIQLVPAVVDAVAALTVVADRPRDVVPRVNPLYGWPEREAYRARFAELRDAPHDPPPAPDRDGMRARLPAEPRLATLLVPDGEPDGVVRDGGWLEAFTCPHVELLAAGDLARVGPDGLELADGSARPLDMLVVADQPDAGPPASGRFGPDVLTPTRTPPGTAPCVHLYREAHRLADEVAAALPDDRPTTGAPTCASPR</sequence>
<evidence type="ECO:0000256" key="4">
    <source>
        <dbReference type="ARBA" id="ARBA00022827"/>
    </source>
</evidence>
<evidence type="ECO:0000256" key="7">
    <source>
        <dbReference type="ARBA" id="ARBA00023033"/>
    </source>
</evidence>
<dbReference type="EMBL" id="BAABHO010000006">
    <property type="protein sequence ID" value="GAA4779752.1"/>
    <property type="molecule type" value="Genomic_DNA"/>
</dbReference>
<dbReference type="Gene3D" id="3.50.50.60">
    <property type="entry name" value="FAD/NAD(P)-binding domain"/>
    <property type="match status" value="1"/>
</dbReference>
<reference evidence="10" key="1">
    <citation type="journal article" date="2019" name="Int. J. Syst. Evol. Microbiol.">
        <title>The Global Catalogue of Microorganisms (GCM) 10K type strain sequencing project: providing services to taxonomists for standard genome sequencing and annotation.</title>
        <authorList>
            <consortium name="The Broad Institute Genomics Platform"/>
            <consortium name="The Broad Institute Genome Sequencing Center for Infectious Disease"/>
            <person name="Wu L."/>
            <person name="Ma J."/>
        </authorList>
    </citation>
    <scope>NUCLEOTIDE SEQUENCE [LARGE SCALE GENOMIC DNA]</scope>
    <source>
        <strain evidence="10">JCM 17979</strain>
    </source>
</reference>
<dbReference type="InterPro" id="IPR036188">
    <property type="entry name" value="FAD/NAD-bd_sf"/>
</dbReference>
<gene>
    <name evidence="9" type="ORF">GCM10023200_11250</name>
</gene>
<keyword evidence="7" id="KW-0503">Monooxygenase</keyword>
<evidence type="ECO:0000313" key="10">
    <source>
        <dbReference type="Proteomes" id="UP001500928"/>
    </source>
</evidence>
<keyword evidence="5" id="KW-0521">NADP</keyword>
<protein>
    <recommendedName>
        <fullName evidence="11">Cation diffusion facilitator CzcD-associated flavoprotein CzcO</fullName>
    </recommendedName>
</protein>
<keyword evidence="4" id="KW-0274">FAD</keyword>
<evidence type="ECO:0000256" key="5">
    <source>
        <dbReference type="ARBA" id="ARBA00022857"/>
    </source>
</evidence>
<dbReference type="Proteomes" id="UP001500928">
    <property type="component" value="Unassembled WGS sequence"/>
</dbReference>
<feature type="region of interest" description="Disordered" evidence="8">
    <location>
        <begin position="322"/>
        <end position="341"/>
    </location>
</feature>
<dbReference type="SUPFAM" id="SSF51905">
    <property type="entry name" value="FAD/NAD(P)-binding domain"/>
    <property type="match status" value="1"/>
</dbReference>
<dbReference type="Pfam" id="PF13450">
    <property type="entry name" value="NAD_binding_8"/>
    <property type="match status" value="1"/>
</dbReference>
<evidence type="ECO:0000313" key="9">
    <source>
        <dbReference type="EMBL" id="GAA4779752.1"/>
    </source>
</evidence>
<evidence type="ECO:0000256" key="3">
    <source>
        <dbReference type="ARBA" id="ARBA00022630"/>
    </source>
</evidence>
<evidence type="ECO:0008006" key="11">
    <source>
        <dbReference type="Google" id="ProtNLM"/>
    </source>
</evidence>
<evidence type="ECO:0000256" key="2">
    <source>
        <dbReference type="ARBA" id="ARBA00010139"/>
    </source>
</evidence>
<evidence type="ECO:0000256" key="1">
    <source>
        <dbReference type="ARBA" id="ARBA00001974"/>
    </source>
</evidence>
<evidence type="ECO:0000256" key="8">
    <source>
        <dbReference type="SAM" id="MobiDB-lite"/>
    </source>
</evidence>
<comment type="caution">
    <text evidence="9">The sequence shown here is derived from an EMBL/GenBank/DDBJ whole genome shotgun (WGS) entry which is preliminary data.</text>
</comment>
<name>A0ABP9AEJ0_9PSEU</name>
<proteinExistence type="inferred from homology"/>
<dbReference type="PANTHER" id="PTHR43098:SF3">
    <property type="entry name" value="L-ORNITHINE N(5)-MONOOXYGENASE-RELATED"/>
    <property type="match status" value="1"/>
</dbReference>